<dbReference type="EMBL" id="RQTK01000113">
    <property type="protein sequence ID" value="RUS87359.1"/>
    <property type="molecule type" value="Genomic_DNA"/>
</dbReference>
<proteinExistence type="predicted"/>
<sequence>MTTGVETFKFDMDKSPEVTDFAFATGTPKEFCTKDVMSKVRFHHSVDGEQFTSKVDIPGMAPRVFHYKLGVPYDFTAQDGRKFKITTTCEAEKFVEKMVADNGDEIITVREDSGNGFKSVSTGFESKWSSRLPDSGLACRY</sequence>
<evidence type="ECO:0000313" key="1">
    <source>
        <dbReference type="EMBL" id="RUS87359.1"/>
    </source>
</evidence>
<gene>
    <name evidence="1" type="ORF">EGW08_004901</name>
</gene>
<dbReference type="Proteomes" id="UP000271974">
    <property type="component" value="Unassembled WGS sequence"/>
</dbReference>
<dbReference type="AlphaFoldDB" id="A0A433U0K2"/>
<name>A0A433U0K2_ELYCH</name>
<accession>A0A433U0K2</accession>
<dbReference type="Gene3D" id="2.40.128.20">
    <property type="match status" value="1"/>
</dbReference>
<keyword evidence="2" id="KW-1185">Reference proteome</keyword>
<dbReference type="SUPFAM" id="SSF50814">
    <property type="entry name" value="Lipocalins"/>
    <property type="match status" value="1"/>
</dbReference>
<dbReference type="OrthoDB" id="6095636at2759"/>
<evidence type="ECO:0000313" key="2">
    <source>
        <dbReference type="Proteomes" id="UP000271974"/>
    </source>
</evidence>
<organism evidence="1 2">
    <name type="scientific">Elysia chlorotica</name>
    <name type="common">Eastern emerald elysia</name>
    <name type="synonym">Sea slug</name>
    <dbReference type="NCBI Taxonomy" id="188477"/>
    <lineage>
        <taxon>Eukaryota</taxon>
        <taxon>Metazoa</taxon>
        <taxon>Spiralia</taxon>
        <taxon>Lophotrochozoa</taxon>
        <taxon>Mollusca</taxon>
        <taxon>Gastropoda</taxon>
        <taxon>Heterobranchia</taxon>
        <taxon>Euthyneura</taxon>
        <taxon>Panpulmonata</taxon>
        <taxon>Sacoglossa</taxon>
        <taxon>Placobranchoidea</taxon>
        <taxon>Plakobranchidae</taxon>
        <taxon>Elysia</taxon>
    </lineage>
</organism>
<comment type="caution">
    <text evidence="1">The sequence shown here is derived from an EMBL/GenBank/DDBJ whole genome shotgun (WGS) entry which is preliminary data.</text>
</comment>
<dbReference type="InterPro" id="IPR012674">
    <property type="entry name" value="Calycin"/>
</dbReference>
<protein>
    <submittedName>
        <fullName evidence="1">Uncharacterized protein</fullName>
    </submittedName>
</protein>
<dbReference type="GO" id="GO:0008289">
    <property type="term" value="F:lipid binding"/>
    <property type="evidence" value="ECO:0007669"/>
    <property type="project" value="UniProtKB-KW"/>
</dbReference>
<reference evidence="1 2" key="1">
    <citation type="submission" date="2019-01" db="EMBL/GenBank/DDBJ databases">
        <title>A draft genome assembly of the solar-powered sea slug Elysia chlorotica.</title>
        <authorList>
            <person name="Cai H."/>
            <person name="Li Q."/>
            <person name="Fang X."/>
            <person name="Li J."/>
            <person name="Curtis N.E."/>
            <person name="Altenburger A."/>
            <person name="Shibata T."/>
            <person name="Feng M."/>
            <person name="Maeda T."/>
            <person name="Schwartz J.A."/>
            <person name="Shigenobu S."/>
            <person name="Lundholm N."/>
            <person name="Nishiyama T."/>
            <person name="Yang H."/>
            <person name="Hasebe M."/>
            <person name="Li S."/>
            <person name="Pierce S.K."/>
            <person name="Wang J."/>
        </authorList>
    </citation>
    <scope>NUCLEOTIDE SEQUENCE [LARGE SCALE GENOMIC DNA]</scope>
    <source>
        <strain evidence="1">EC2010</strain>
        <tissue evidence="1">Whole organism of an adult</tissue>
    </source>
</reference>